<dbReference type="RefSeq" id="WP_135580076.1">
    <property type="nucleotide sequence ID" value="NZ_RQGA01000014.1"/>
</dbReference>
<dbReference type="GO" id="GO:0005829">
    <property type="term" value="C:cytosol"/>
    <property type="evidence" value="ECO:0007669"/>
    <property type="project" value="TreeGrafter"/>
</dbReference>
<keyword evidence="2 3" id="KW-0808">Transferase</keyword>
<dbReference type="InterPro" id="IPR051199">
    <property type="entry name" value="LPS_LOS_Heptosyltrfase"/>
</dbReference>
<dbReference type="Pfam" id="PF01075">
    <property type="entry name" value="Glyco_transf_9"/>
    <property type="match status" value="1"/>
</dbReference>
<comment type="caution">
    <text evidence="3">The sequence shown here is derived from an EMBL/GenBank/DDBJ whole genome shotgun (WGS) entry which is preliminary data.</text>
</comment>
<protein>
    <submittedName>
        <fullName evidence="3">Lipopolysaccharide heptosyltransferase family protein</fullName>
    </submittedName>
</protein>
<evidence type="ECO:0000256" key="1">
    <source>
        <dbReference type="ARBA" id="ARBA00022676"/>
    </source>
</evidence>
<accession>A0A4R9JC64</accession>
<dbReference type="Proteomes" id="UP000298125">
    <property type="component" value="Unassembled WGS sequence"/>
</dbReference>
<evidence type="ECO:0000256" key="2">
    <source>
        <dbReference type="ARBA" id="ARBA00022679"/>
    </source>
</evidence>
<proteinExistence type="predicted"/>
<sequence length="369" mass="42537">MIKKISILLSKITRVFSIFSSEYILVCKLDSIGDYILFRNFLLPFKKTSFVQNKKILLVANSSWKSIYEKYDNEFAEKVIWVNVERIIKNRAYRLLILLKLNCFKIHTVVQPTFSRDSIVDFLLLSLSSKRKISQKGDDLNYLTEFKLAADQKYDTLINEASRNQFEFDRNRNFFSQLDKSLSNIQLDLPFKKSVVEKKYISFFIGASATFRQLSLDNLLFIIKQLLDFTDFEIIILGGKRELEHGEILSGISPRVVSQCGRTTLVDTIDLIGNSKAVLTMDSSGLHMAMASKVAKVFCFSNGNHIFRFVPYPESYKQLKVFFPPLIQKNLSSEKETLYQSFSRGSVIPINTIDFKSHVEEIINELNAI</sequence>
<dbReference type="PANTHER" id="PTHR30160">
    <property type="entry name" value="TETRAACYLDISACCHARIDE 4'-KINASE-RELATED"/>
    <property type="match status" value="1"/>
</dbReference>
<gene>
    <name evidence="3" type="ORF">EHQ49_12780</name>
</gene>
<dbReference type="GO" id="GO:0009244">
    <property type="term" value="P:lipopolysaccharide core region biosynthetic process"/>
    <property type="evidence" value="ECO:0007669"/>
    <property type="project" value="TreeGrafter"/>
</dbReference>
<organism evidence="3 4">
    <name type="scientific">Leptospira perdikensis</name>
    <dbReference type="NCBI Taxonomy" id="2484948"/>
    <lineage>
        <taxon>Bacteria</taxon>
        <taxon>Pseudomonadati</taxon>
        <taxon>Spirochaetota</taxon>
        <taxon>Spirochaetia</taxon>
        <taxon>Leptospirales</taxon>
        <taxon>Leptospiraceae</taxon>
        <taxon>Leptospira</taxon>
    </lineage>
</organism>
<dbReference type="AlphaFoldDB" id="A0A4R9JC64"/>
<name>A0A4R9JC64_9LEPT</name>
<evidence type="ECO:0000313" key="3">
    <source>
        <dbReference type="EMBL" id="TGL37123.1"/>
    </source>
</evidence>
<dbReference type="PANTHER" id="PTHR30160:SF1">
    <property type="entry name" value="LIPOPOLYSACCHARIDE 1,2-N-ACETYLGLUCOSAMINETRANSFERASE-RELATED"/>
    <property type="match status" value="1"/>
</dbReference>
<dbReference type="EMBL" id="RQGA01000014">
    <property type="protein sequence ID" value="TGL37123.1"/>
    <property type="molecule type" value="Genomic_DNA"/>
</dbReference>
<reference evidence="3" key="1">
    <citation type="journal article" date="2019" name="PLoS Negl. Trop. Dis.">
        <title>Revisiting the worldwide diversity of Leptospira species in the environment.</title>
        <authorList>
            <person name="Vincent A.T."/>
            <person name="Schiettekatte O."/>
            <person name="Bourhy P."/>
            <person name="Veyrier F.J."/>
            <person name="Picardeau M."/>
        </authorList>
    </citation>
    <scope>NUCLEOTIDE SEQUENCE [LARGE SCALE GENOMIC DNA]</scope>
    <source>
        <strain evidence="3">201702692</strain>
    </source>
</reference>
<dbReference type="SUPFAM" id="SSF53756">
    <property type="entry name" value="UDP-Glycosyltransferase/glycogen phosphorylase"/>
    <property type="match status" value="1"/>
</dbReference>
<keyword evidence="1" id="KW-0328">Glycosyltransferase</keyword>
<evidence type="ECO:0000313" key="4">
    <source>
        <dbReference type="Proteomes" id="UP000298125"/>
    </source>
</evidence>
<keyword evidence="4" id="KW-1185">Reference proteome</keyword>
<dbReference type="Gene3D" id="3.40.50.2000">
    <property type="entry name" value="Glycogen Phosphorylase B"/>
    <property type="match status" value="2"/>
</dbReference>
<dbReference type="GO" id="GO:0008713">
    <property type="term" value="F:ADP-heptose-lipopolysaccharide heptosyltransferase activity"/>
    <property type="evidence" value="ECO:0007669"/>
    <property type="project" value="TreeGrafter"/>
</dbReference>
<dbReference type="InterPro" id="IPR002201">
    <property type="entry name" value="Glyco_trans_9"/>
</dbReference>
<dbReference type="OrthoDB" id="9797795at2"/>